<dbReference type="Gene3D" id="3.40.50.300">
    <property type="entry name" value="P-loop containing nucleotide triphosphate hydrolases"/>
    <property type="match status" value="1"/>
</dbReference>
<keyword evidence="1" id="KW-0547">Nucleotide-binding</keyword>
<dbReference type="InterPro" id="IPR027417">
    <property type="entry name" value="P-loop_NTPase"/>
</dbReference>
<dbReference type="Pfam" id="PF00005">
    <property type="entry name" value="ABC_tran"/>
    <property type="match status" value="1"/>
</dbReference>
<evidence type="ECO:0000256" key="2">
    <source>
        <dbReference type="ARBA" id="ARBA00022840"/>
    </source>
</evidence>
<dbReference type="NCBIfam" id="TIGR01978">
    <property type="entry name" value="sufC"/>
    <property type="match status" value="1"/>
</dbReference>
<evidence type="ECO:0000259" key="3">
    <source>
        <dbReference type="PROSITE" id="PS50893"/>
    </source>
</evidence>
<dbReference type="SUPFAM" id="SSF52540">
    <property type="entry name" value="P-loop containing nucleoside triphosphate hydrolases"/>
    <property type="match status" value="1"/>
</dbReference>
<protein>
    <submittedName>
        <fullName evidence="4">Unannotated protein</fullName>
    </submittedName>
</protein>
<dbReference type="PANTHER" id="PTHR43204">
    <property type="entry name" value="ABC TRANSPORTER I FAMILY MEMBER 6, CHLOROPLASTIC"/>
    <property type="match status" value="1"/>
</dbReference>
<keyword evidence="2" id="KW-0067">ATP-binding</keyword>
<dbReference type="SMART" id="SM00382">
    <property type="entry name" value="AAA"/>
    <property type="match status" value="1"/>
</dbReference>
<organism evidence="4">
    <name type="scientific">freshwater metagenome</name>
    <dbReference type="NCBI Taxonomy" id="449393"/>
    <lineage>
        <taxon>unclassified sequences</taxon>
        <taxon>metagenomes</taxon>
        <taxon>ecological metagenomes</taxon>
    </lineage>
</organism>
<evidence type="ECO:0000313" key="5">
    <source>
        <dbReference type="EMBL" id="CAB4811214.1"/>
    </source>
</evidence>
<feature type="domain" description="ABC transporter" evidence="3">
    <location>
        <begin position="4"/>
        <end position="244"/>
    </location>
</feature>
<reference evidence="4" key="1">
    <citation type="submission" date="2020-05" db="EMBL/GenBank/DDBJ databases">
        <authorList>
            <person name="Chiriac C."/>
            <person name="Salcher M."/>
            <person name="Ghai R."/>
            <person name="Kavagutti S V."/>
        </authorList>
    </citation>
    <scope>NUCLEOTIDE SEQUENCE</scope>
</reference>
<dbReference type="PANTHER" id="PTHR43204:SF1">
    <property type="entry name" value="ABC TRANSPORTER I FAMILY MEMBER 6, CHLOROPLASTIC"/>
    <property type="match status" value="1"/>
</dbReference>
<proteinExistence type="predicted"/>
<dbReference type="PROSITE" id="PS50893">
    <property type="entry name" value="ABC_TRANSPORTER_2"/>
    <property type="match status" value="1"/>
</dbReference>
<dbReference type="CDD" id="cd03217">
    <property type="entry name" value="ABC_FeS_Assembly"/>
    <property type="match status" value="1"/>
</dbReference>
<dbReference type="GO" id="GO:0005524">
    <property type="term" value="F:ATP binding"/>
    <property type="evidence" value="ECO:0007669"/>
    <property type="project" value="UniProtKB-KW"/>
</dbReference>
<sequence>MSTLEIRDLHASVGNKKILHGVNLKISSGEVHAVMGPNGAGKSTLSAVVLGRKGYSISSGSVLLDGVEMLGLPTWQRAVAGLHLVLQYPTEVPGVKLNDVLSEALKGRGRDGDIARLDTLLKTEAARIHFDEKFLDRPLNVDLSGGEKKRNETLQLSILKPLFVILDELDSGLDVDALRDCARRVMDATSEDNLGALVITHYSRLLTELRPSKIHILVKGRIVETGGPELADVLERDGYAAFTPEETVEEASMSDPMGLNLYP</sequence>
<gene>
    <name evidence="4" type="ORF">UFOPK1820_01208</name>
    <name evidence="5" type="ORF">UFOPK3004_01256</name>
    <name evidence="6" type="ORF">UFOPK4422_01196</name>
</gene>
<evidence type="ECO:0000256" key="1">
    <source>
        <dbReference type="ARBA" id="ARBA00022741"/>
    </source>
</evidence>
<evidence type="ECO:0000313" key="6">
    <source>
        <dbReference type="EMBL" id="CAB5128874.1"/>
    </source>
</evidence>
<accession>A0A6J6H845</accession>
<dbReference type="InterPro" id="IPR003439">
    <property type="entry name" value="ABC_transporter-like_ATP-bd"/>
</dbReference>
<dbReference type="InterPro" id="IPR003593">
    <property type="entry name" value="AAA+_ATPase"/>
</dbReference>
<dbReference type="EMBL" id="CAFBRX010000131">
    <property type="protein sequence ID" value="CAB5128874.1"/>
    <property type="molecule type" value="Genomic_DNA"/>
</dbReference>
<dbReference type="GO" id="GO:0016887">
    <property type="term" value="F:ATP hydrolysis activity"/>
    <property type="evidence" value="ECO:0007669"/>
    <property type="project" value="InterPro"/>
</dbReference>
<evidence type="ECO:0000313" key="4">
    <source>
        <dbReference type="EMBL" id="CAB4608673.1"/>
    </source>
</evidence>
<dbReference type="AlphaFoldDB" id="A0A6J6H845"/>
<dbReference type="InterPro" id="IPR010230">
    <property type="entry name" value="FeS-cluster_ATPase_SufC"/>
</dbReference>
<dbReference type="EMBL" id="CAFAAL010000121">
    <property type="protein sequence ID" value="CAB4811214.1"/>
    <property type="molecule type" value="Genomic_DNA"/>
</dbReference>
<name>A0A6J6H845_9ZZZZ</name>
<dbReference type="EMBL" id="CAEZUK010000228">
    <property type="protein sequence ID" value="CAB4608673.1"/>
    <property type="molecule type" value="Genomic_DNA"/>
</dbReference>